<accession>A0A0F8YBF7</accession>
<gene>
    <name evidence="2" type="ORF">LCGC14_2839920</name>
</gene>
<protein>
    <submittedName>
        <fullName evidence="2">Uncharacterized protein</fullName>
    </submittedName>
</protein>
<reference evidence="2" key="1">
    <citation type="journal article" date="2015" name="Nature">
        <title>Complex archaea that bridge the gap between prokaryotes and eukaryotes.</title>
        <authorList>
            <person name="Spang A."/>
            <person name="Saw J.H."/>
            <person name="Jorgensen S.L."/>
            <person name="Zaremba-Niedzwiedzka K."/>
            <person name="Martijn J."/>
            <person name="Lind A.E."/>
            <person name="van Eijk R."/>
            <person name="Schleper C."/>
            <person name="Guy L."/>
            <person name="Ettema T.J."/>
        </authorList>
    </citation>
    <scope>NUCLEOTIDE SEQUENCE</scope>
</reference>
<feature type="compositionally biased region" description="Basic and acidic residues" evidence="1">
    <location>
        <begin position="7"/>
        <end position="30"/>
    </location>
</feature>
<organism evidence="2">
    <name type="scientific">marine sediment metagenome</name>
    <dbReference type="NCBI Taxonomy" id="412755"/>
    <lineage>
        <taxon>unclassified sequences</taxon>
        <taxon>metagenomes</taxon>
        <taxon>ecological metagenomes</taxon>
    </lineage>
</organism>
<sequence>MSLINEALKRAEKDKDRRPRPTDFRPHTDVSADPAGPDDDTSVLNGGG</sequence>
<evidence type="ECO:0000256" key="1">
    <source>
        <dbReference type="SAM" id="MobiDB-lite"/>
    </source>
</evidence>
<dbReference type="AlphaFoldDB" id="A0A0F8YBF7"/>
<evidence type="ECO:0000313" key="2">
    <source>
        <dbReference type="EMBL" id="KKK78802.1"/>
    </source>
</evidence>
<feature type="non-terminal residue" evidence="2">
    <location>
        <position position="48"/>
    </location>
</feature>
<feature type="region of interest" description="Disordered" evidence="1">
    <location>
        <begin position="1"/>
        <end position="48"/>
    </location>
</feature>
<dbReference type="EMBL" id="LAZR01054325">
    <property type="protein sequence ID" value="KKK78802.1"/>
    <property type="molecule type" value="Genomic_DNA"/>
</dbReference>
<proteinExistence type="predicted"/>
<comment type="caution">
    <text evidence="2">The sequence shown here is derived from an EMBL/GenBank/DDBJ whole genome shotgun (WGS) entry which is preliminary data.</text>
</comment>
<name>A0A0F8YBF7_9ZZZZ</name>